<dbReference type="Gene3D" id="2.40.10.270">
    <property type="entry name" value="Bacteriophage SPP1 head-tail adaptor protein"/>
    <property type="match status" value="1"/>
</dbReference>
<reference evidence="1" key="1">
    <citation type="submission" date="2020-05" db="EMBL/GenBank/DDBJ databases">
        <authorList>
            <person name="Chiriac C."/>
            <person name="Salcher M."/>
            <person name="Ghai R."/>
            <person name="Kavagutti S V."/>
        </authorList>
    </citation>
    <scope>NUCLEOTIDE SEQUENCE</scope>
</reference>
<gene>
    <name evidence="1" type="ORF">UFOVP217_22</name>
</gene>
<sequence length="193" mass="22505">MYKLDRRIEIKRYSTVKNEFGGLISVQTGAWYKWAEARDRNGLEDNTKQQSQWQYNQIFIMRYETERPTRSNDVIYYENQPYKIISVQIRREGYKSWEYIESAKIDENINSDAPMDTANIKVLNYTATEQTATFSNTILVGKSIFGAFKDGVQYVIITSGTPVNKQILFDDSTGQMTWSVEFEIGEVATILYY</sequence>
<name>A0A6J7WK72_9CAUD</name>
<dbReference type="Pfam" id="PF05521">
    <property type="entry name" value="Phage_HCP"/>
    <property type="match status" value="1"/>
</dbReference>
<protein>
    <submittedName>
        <fullName evidence="1">Bacteriophage SPP1, head-tail adaptor</fullName>
    </submittedName>
</protein>
<dbReference type="InterPro" id="IPR008767">
    <property type="entry name" value="Phage_SPP1_head-tail_adaptor"/>
</dbReference>
<dbReference type="InterPro" id="IPR038666">
    <property type="entry name" value="SSP1_head-tail_sf"/>
</dbReference>
<evidence type="ECO:0000313" key="1">
    <source>
        <dbReference type="EMBL" id="CAB5218469.1"/>
    </source>
</evidence>
<accession>A0A6J7WK72</accession>
<dbReference type="EMBL" id="LR798259">
    <property type="protein sequence ID" value="CAB5218469.1"/>
    <property type="molecule type" value="Genomic_DNA"/>
</dbReference>
<organism evidence="1">
    <name type="scientific">uncultured Caudovirales phage</name>
    <dbReference type="NCBI Taxonomy" id="2100421"/>
    <lineage>
        <taxon>Viruses</taxon>
        <taxon>Duplodnaviria</taxon>
        <taxon>Heunggongvirae</taxon>
        <taxon>Uroviricota</taxon>
        <taxon>Caudoviricetes</taxon>
        <taxon>Peduoviridae</taxon>
        <taxon>Maltschvirus</taxon>
        <taxon>Maltschvirus maltsch</taxon>
    </lineage>
</organism>
<proteinExistence type="predicted"/>